<feature type="region of interest" description="Disordered" evidence="1">
    <location>
        <begin position="183"/>
        <end position="224"/>
    </location>
</feature>
<dbReference type="AlphaFoldDB" id="A0A9D4UQ34"/>
<feature type="region of interest" description="Disordered" evidence="1">
    <location>
        <begin position="12"/>
        <end position="67"/>
    </location>
</feature>
<evidence type="ECO:0000256" key="1">
    <source>
        <dbReference type="SAM" id="MobiDB-lite"/>
    </source>
</evidence>
<accession>A0A9D4UQ34</accession>
<feature type="region of interest" description="Disordered" evidence="1">
    <location>
        <begin position="273"/>
        <end position="327"/>
    </location>
</feature>
<feature type="compositionally biased region" description="Acidic residues" evidence="1">
    <location>
        <begin position="390"/>
        <end position="401"/>
    </location>
</feature>
<comment type="caution">
    <text evidence="2">The sequence shown here is derived from an EMBL/GenBank/DDBJ whole genome shotgun (WGS) entry which is preliminary data.</text>
</comment>
<dbReference type="Proteomes" id="UP000886520">
    <property type="component" value="Chromosome 13"/>
</dbReference>
<feature type="compositionally biased region" description="Polar residues" evidence="1">
    <location>
        <begin position="287"/>
        <end position="327"/>
    </location>
</feature>
<reference evidence="2" key="1">
    <citation type="submission" date="2021-01" db="EMBL/GenBank/DDBJ databases">
        <title>Adiantum capillus-veneris genome.</title>
        <authorList>
            <person name="Fang Y."/>
            <person name="Liao Q."/>
        </authorList>
    </citation>
    <scope>NUCLEOTIDE SEQUENCE</scope>
    <source>
        <strain evidence="2">H3</strain>
        <tissue evidence="2">Leaf</tissue>
    </source>
</reference>
<protein>
    <submittedName>
        <fullName evidence="2">Uncharacterized protein</fullName>
    </submittedName>
</protein>
<keyword evidence="3" id="KW-1185">Reference proteome</keyword>
<sequence length="449" mass="49111">MALVIADDQWRPALAPIRTTAPPSSHQYSSEPAFSHGSTENTTALASSNSSSSLSSHQPRFPYSFSRPPSDSPCCTPPSNKSSYAHLLPNCFSCVQPPKTSTSPRRRRHIAPCMHRKRLYNLRSLTFLFPAAGRMHSFYSSTPTAKSQLSGTFPRTPSGKYEQYMSPRTPSATALTSQLSSKFSHFSSPRTPASSKVQHFSGAIPSPRTPYGPSVVTSPASARRKKPTFTLAMPPGMMDKKKAFEQISDEPTSPHVTCVGRVRRQTQCKKLVPSDAIDPRSHRCQATKAQQKSTSCILSSNHQPDSPLPNRNYSTNGSNVQSQKSTECSITKQPTMVAEACTQRFGKQKLVNLHKIQPHGHETSHAYNNVLFEPDRVQGQDGTISIQVELPDDDDDGDGDGDGGGGGRPAEAYPQHCLLLMRGTGSRRRLSEAHRASPLRLRADDNLTL</sequence>
<dbReference type="OrthoDB" id="10451757at2759"/>
<evidence type="ECO:0000313" key="2">
    <source>
        <dbReference type="EMBL" id="KAI5071762.1"/>
    </source>
</evidence>
<name>A0A9D4UQ34_ADICA</name>
<evidence type="ECO:0000313" key="3">
    <source>
        <dbReference type="Proteomes" id="UP000886520"/>
    </source>
</evidence>
<feature type="compositionally biased region" description="Polar residues" evidence="1">
    <location>
        <begin position="189"/>
        <end position="198"/>
    </location>
</feature>
<feature type="compositionally biased region" description="Low complexity" evidence="1">
    <location>
        <begin position="41"/>
        <end position="67"/>
    </location>
</feature>
<proteinExistence type="predicted"/>
<gene>
    <name evidence="2" type="ORF">GOP47_0014013</name>
</gene>
<feature type="compositionally biased region" description="Polar residues" evidence="1">
    <location>
        <begin position="21"/>
        <end position="40"/>
    </location>
</feature>
<organism evidence="2 3">
    <name type="scientific">Adiantum capillus-veneris</name>
    <name type="common">Maidenhair fern</name>
    <dbReference type="NCBI Taxonomy" id="13818"/>
    <lineage>
        <taxon>Eukaryota</taxon>
        <taxon>Viridiplantae</taxon>
        <taxon>Streptophyta</taxon>
        <taxon>Embryophyta</taxon>
        <taxon>Tracheophyta</taxon>
        <taxon>Polypodiopsida</taxon>
        <taxon>Polypodiidae</taxon>
        <taxon>Polypodiales</taxon>
        <taxon>Pteridineae</taxon>
        <taxon>Pteridaceae</taxon>
        <taxon>Vittarioideae</taxon>
        <taxon>Adiantum</taxon>
    </lineage>
</organism>
<feature type="region of interest" description="Disordered" evidence="1">
    <location>
        <begin position="388"/>
        <end position="414"/>
    </location>
</feature>
<dbReference type="EMBL" id="JABFUD020000013">
    <property type="protein sequence ID" value="KAI5071762.1"/>
    <property type="molecule type" value="Genomic_DNA"/>
</dbReference>